<dbReference type="PROSITE" id="PS50181">
    <property type="entry name" value="FBOX"/>
    <property type="match status" value="1"/>
</dbReference>
<dbReference type="EMBL" id="CAWUPB010000893">
    <property type="protein sequence ID" value="CAK7328405.1"/>
    <property type="molecule type" value="Genomic_DNA"/>
</dbReference>
<dbReference type="AlphaFoldDB" id="A0AAV1R7C3"/>
<dbReference type="Pfam" id="PF00646">
    <property type="entry name" value="F-box"/>
    <property type="match status" value="1"/>
</dbReference>
<dbReference type="Pfam" id="PF08268">
    <property type="entry name" value="FBA_3"/>
    <property type="match status" value="1"/>
</dbReference>
<dbReference type="SMART" id="SM00256">
    <property type="entry name" value="FBOX"/>
    <property type="match status" value="1"/>
</dbReference>
<dbReference type="InterPro" id="IPR001810">
    <property type="entry name" value="F-box_dom"/>
</dbReference>
<reference evidence="2 3" key="1">
    <citation type="submission" date="2024-01" db="EMBL/GenBank/DDBJ databases">
        <authorList>
            <person name="Waweru B."/>
        </authorList>
    </citation>
    <scope>NUCLEOTIDE SEQUENCE [LARGE SCALE GENOMIC DNA]</scope>
</reference>
<evidence type="ECO:0000313" key="2">
    <source>
        <dbReference type="EMBL" id="CAK7328405.1"/>
    </source>
</evidence>
<dbReference type="PANTHER" id="PTHR31672:SF13">
    <property type="entry name" value="F-BOX PROTEIN CPR30-LIKE"/>
    <property type="match status" value="1"/>
</dbReference>
<feature type="domain" description="F-box" evidence="1">
    <location>
        <begin position="20"/>
        <end position="56"/>
    </location>
</feature>
<dbReference type="InterPro" id="IPR017451">
    <property type="entry name" value="F-box-assoc_interact_dom"/>
</dbReference>
<dbReference type="NCBIfam" id="TIGR01640">
    <property type="entry name" value="F_box_assoc_1"/>
    <property type="match status" value="1"/>
</dbReference>
<evidence type="ECO:0000313" key="3">
    <source>
        <dbReference type="Proteomes" id="UP001314170"/>
    </source>
</evidence>
<comment type="caution">
    <text evidence="2">The sequence shown here is derived from an EMBL/GenBank/DDBJ whole genome shotgun (WGS) entry which is preliminary data.</text>
</comment>
<protein>
    <recommendedName>
        <fullName evidence="1">F-box domain-containing protein</fullName>
    </recommendedName>
</protein>
<sequence length="386" mass="43515">MEASQETKQHMIVKSDEEGSTSIHDLPSCIMIEILSRLPLKTLVKSRSVCKLWNDYFLDPHFPVSYAANGPTQLLIPIVHLSSDTVRMVDWDSEDCPARKINIGVAGKGGLPLMLTEKHTAIVVKSLCNGFLCLCDEESGNPVSLWNPMLCEYVLLPEVTRASSSTVICGLGFADKKYKVVRIYKPKSTEALWEAEITTVGTDTNWRNIGKVCYELSASFFSANFDGIIHWSIEGPASELIYCLDVRNEKFSCLPPPSIFSPNKNREEPKGYYWSNIGVLEDSLYICARSSDGLVPPVEFWLMKEYGVKESWIRILNIGSLHEDWWKRYRRFELIKVLSDGKIVLLCGDQSLRLCDPRNRSNREVFKVSDPMIAVSPSFVSLKNGA</sequence>
<proteinExistence type="predicted"/>
<dbReference type="InterPro" id="IPR036047">
    <property type="entry name" value="F-box-like_dom_sf"/>
</dbReference>
<gene>
    <name evidence="2" type="ORF">DCAF_LOCUS6128</name>
</gene>
<dbReference type="Gene3D" id="1.20.1280.50">
    <property type="match status" value="1"/>
</dbReference>
<keyword evidence="3" id="KW-1185">Reference proteome</keyword>
<name>A0AAV1R7C3_9ROSI</name>
<accession>A0AAV1R7C3</accession>
<dbReference type="InterPro" id="IPR013187">
    <property type="entry name" value="F-box-assoc_dom_typ3"/>
</dbReference>
<dbReference type="SUPFAM" id="SSF81383">
    <property type="entry name" value="F-box domain"/>
    <property type="match status" value="1"/>
</dbReference>
<dbReference type="Proteomes" id="UP001314170">
    <property type="component" value="Unassembled WGS sequence"/>
</dbReference>
<evidence type="ECO:0000259" key="1">
    <source>
        <dbReference type="PROSITE" id="PS50181"/>
    </source>
</evidence>
<organism evidence="2 3">
    <name type="scientific">Dovyalis caffra</name>
    <dbReference type="NCBI Taxonomy" id="77055"/>
    <lineage>
        <taxon>Eukaryota</taxon>
        <taxon>Viridiplantae</taxon>
        <taxon>Streptophyta</taxon>
        <taxon>Embryophyta</taxon>
        <taxon>Tracheophyta</taxon>
        <taxon>Spermatophyta</taxon>
        <taxon>Magnoliopsida</taxon>
        <taxon>eudicotyledons</taxon>
        <taxon>Gunneridae</taxon>
        <taxon>Pentapetalae</taxon>
        <taxon>rosids</taxon>
        <taxon>fabids</taxon>
        <taxon>Malpighiales</taxon>
        <taxon>Salicaceae</taxon>
        <taxon>Flacourtieae</taxon>
        <taxon>Dovyalis</taxon>
    </lineage>
</organism>
<dbReference type="InterPro" id="IPR050796">
    <property type="entry name" value="SCF_F-box_component"/>
</dbReference>
<dbReference type="PANTHER" id="PTHR31672">
    <property type="entry name" value="BNACNNG10540D PROTEIN"/>
    <property type="match status" value="1"/>
</dbReference>